<dbReference type="InterPro" id="IPR018531">
    <property type="entry name" value="DUF1993"/>
</dbReference>
<keyword evidence="2" id="KW-1185">Reference proteome</keyword>
<dbReference type="OrthoDB" id="338237at2"/>
<dbReference type="PANTHER" id="PTHR36922">
    <property type="entry name" value="BLL2446 PROTEIN"/>
    <property type="match status" value="1"/>
</dbReference>
<organism evidence="1 2">
    <name type="scientific">Altererythrobacter xiamenensis</name>
    <dbReference type="NCBI Taxonomy" id="1316679"/>
    <lineage>
        <taxon>Bacteria</taxon>
        <taxon>Pseudomonadati</taxon>
        <taxon>Pseudomonadota</taxon>
        <taxon>Alphaproteobacteria</taxon>
        <taxon>Sphingomonadales</taxon>
        <taxon>Erythrobacteraceae</taxon>
        <taxon>Altererythrobacter</taxon>
    </lineage>
</organism>
<proteinExistence type="predicted"/>
<gene>
    <name evidence="1" type="ORF">SAMN06297468_2094</name>
</gene>
<sequence>MGLSLYDAFVPSARQILHGLRGLVDKGEAHVRDSGIADSELLEARLADDMWTLPWHVRACWVHTAYTFDQLKDGEFTPDFTDIPADWDAMRAMIDDALGKLDQLDAEAVDALSDKTIGFVLGGKRLMELTGQDFLLSFNQPNYYFHATTFYDILRAKGVALGKRDFMGPVRIKT</sequence>
<dbReference type="InterPro" id="IPR034660">
    <property type="entry name" value="DinB/YfiT-like"/>
</dbReference>
<evidence type="ECO:0000313" key="2">
    <source>
        <dbReference type="Proteomes" id="UP000194420"/>
    </source>
</evidence>
<dbReference type="Pfam" id="PF09351">
    <property type="entry name" value="DUF1993"/>
    <property type="match status" value="1"/>
</dbReference>
<dbReference type="SUPFAM" id="SSF109854">
    <property type="entry name" value="DinB/YfiT-like putative metalloenzymes"/>
    <property type="match status" value="1"/>
</dbReference>
<dbReference type="Gene3D" id="1.20.120.450">
    <property type="entry name" value="dinb family like domain"/>
    <property type="match status" value="1"/>
</dbReference>
<dbReference type="AlphaFoldDB" id="A0A1Y6FAW1"/>
<name>A0A1Y6FAW1_9SPHN</name>
<reference evidence="2" key="1">
    <citation type="submission" date="2017-04" db="EMBL/GenBank/DDBJ databases">
        <authorList>
            <person name="Varghese N."/>
            <person name="Submissions S."/>
        </authorList>
    </citation>
    <scope>NUCLEOTIDE SEQUENCE [LARGE SCALE GENOMIC DNA]</scope>
</reference>
<dbReference type="Proteomes" id="UP000194420">
    <property type="component" value="Unassembled WGS sequence"/>
</dbReference>
<evidence type="ECO:0008006" key="3">
    <source>
        <dbReference type="Google" id="ProtNLM"/>
    </source>
</evidence>
<accession>A0A1Y6FAW1</accession>
<dbReference type="EMBL" id="FXWG01000002">
    <property type="protein sequence ID" value="SMQ69912.1"/>
    <property type="molecule type" value="Genomic_DNA"/>
</dbReference>
<evidence type="ECO:0000313" key="1">
    <source>
        <dbReference type="EMBL" id="SMQ69912.1"/>
    </source>
</evidence>
<protein>
    <recommendedName>
        <fullName evidence="3">DUF1993 domain-containing protein</fullName>
    </recommendedName>
</protein>
<dbReference type="RefSeq" id="WP_086437930.1">
    <property type="nucleotide sequence ID" value="NZ_FXWG01000002.1"/>
</dbReference>
<dbReference type="PANTHER" id="PTHR36922:SF1">
    <property type="entry name" value="DUF1993 DOMAIN-CONTAINING PROTEIN"/>
    <property type="match status" value="1"/>
</dbReference>